<evidence type="ECO:0000313" key="2">
    <source>
        <dbReference type="EMBL" id="THH02838.1"/>
    </source>
</evidence>
<accession>A0A4S4KXG0</accession>
<evidence type="ECO:0000313" key="3">
    <source>
        <dbReference type="Proteomes" id="UP000309038"/>
    </source>
</evidence>
<reference evidence="2 3" key="1">
    <citation type="submission" date="2019-02" db="EMBL/GenBank/DDBJ databases">
        <title>Genome sequencing of the rare red list fungi Phlebia centrifuga.</title>
        <authorList>
            <person name="Buettner E."/>
            <person name="Kellner H."/>
        </authorList>
    </citation>
    <scope>NUCLEOTIDE SEQUENCE [LARGE SCALE GENOMIC DNA]</scope>
    <source>
        <strain evidence="2 3">DSM 108282</strain>
    </source>
</reference>
<evidence type="ECO:0000256" key="1">
    <source>
        <dbReference type="SAM" id="MobiDB-lite"/>
    </source>
</evidence>
<gene>
    <name evidence="2" type="ORF">EW026_g6</name>
</gene>
<dbReference type="AlphaFoldDB" id="A0A4S4KXG0"/>
<feature type="compositionally biased region" description="Polar residues" evidence="1">
    <location>
        <begin position="136"/>
        <end position="145"/>
    </location>
</feature>
<name>A0A4S4KXG0_9APHY</name>
<sequence length="225" mass="25992">MHHKLDIPAPPLPPEPVVLSVRELWDDERRRRIARGLHPSPDIPKDPSESSRNAGREWAAEVRWWEEIQKRIENEGAQQTLQTGDEDWERWVMTTFESTEALWEAKWRSWKPARRPEDLSVAKLEGEEEQEPQENPYASASQGLASQYAAEDANGDIDVDEDMLESQEVNRLVEYEESAQQKRETGDTEKRVHDVSEDPAVDDELPPEPQYDDDNAYYEDATPKG</sequence>
<dbReference type="EMBL" id="SGPJ01000001">
    <property type="protein sequence ID" value="THH02838.1"/>
    <property type="molecule type" value="Genomic_DNA"/>
</dbReference>
<feature type="region of interest" description="Disordered" evidence="1">
    <location>
        <begin position="120"/>
        <end position="225"/>
    </location>
</feature>
<comment type="caution">
    <text evidence="2">The sequence shown here is derived from an EMBL/GenBank/DDBJ whole genome shotgun (WGS) entry which is preliminary data.</text>
</comment>
<feature type="compositionally biased region" description="Basic and acidic residues" evidence="1">
    <location>
        <begin position="43"/>
        <end position="56"/>
    </location>
</feature>
<dbReference type="Proteomes" id="UP000309038">
    <property type="component" value="Unassembled WGS sequence"/>
</dbReference>
<feature type="region of interest" description="Disordered" evidence="1">
    <location>
        <begin position="33"/>
        <end position="56"/>
    </location>
</feature>
<feature type="compositionally biased region" description="Acidic residues" evidence="1">
    <location>
        <begin position="153"/>
        <end position="165"/>
    </location>
</feature>
<keyword evidence="3" id="KW-1185">Reference proteome</keyword>
<proteinExistence type="predicted"/>
<feature type="compositionally biased region" description="Acidic residues" evidence="1">
    <location>
        <begin position="197"/>
        <end position="217"/>
    </location>
</feature>
<protein>
    <submittedName>
        <fullName evidence="2">Uncharacterized protein</fullName>
    </submittedName>
</protein>
<organism evidence="2 3">
    <name type="scientific">Hermanssonia centrifuga</name>
    <dbReference type="NCBI Taxonomy" id="98765"/>
    <lineage>
        <taxon>Eukaryota</taxon>
        <taxon>Fungi</taxon>
        <taxon>Dikarya</taxon>
        <taxon>Basidiomycota</taxon>
        <taxon>Agaricomycotina</taxon>
        <taxon>Agaricomycetes</taxon>
        <taxon>Polyporales</taxon>
        <taxon>Meruliaceae</taxon>
        <taxon>Hermanssonia</taxon>
    </lineage>
</organism>
<feature type="compositionally biased region" description="Basic and acidic residues" evidence="1">
    <location>
        <begin position="171"/>
        <end position="196"/>
    </location>
</feature>